<dbReference type="Pfam" id="PF04450">
    <property type="entry name" value="BSP"/>
    <property type="match status" value="1"/>
</dbReference>
<dbReference type="STRING" id="5601.A0A0D2DJL2"/>
<sequence length="274" mass="30926">MAPVIPPQLRHKPVLRLHIDDITHPAAQVASSSLDGGLYLARAIEHVVAWLYRPYGPDDIPRVRSVTVILRSMGGVAYTTGLPLDDLHKEIHLSLDYVQGVLSRNPAGLRHELDGVITHEMVHCFQGNCEGTAPGGLVEGIADFVRLKAGLSPPHWNRAPENRGQKWDEGYQKTAWFLEWLEEKRGAGTVSHMNEMMRRHRYHEDKFWKGIFGLSVDQLWEQYKESWEKPKEDIAGTTEKGSSSTEADPEFVRIQGKEKSVMVQGDKKSKEFVA</sequence>
<keyword evidence="3" id="KW-1185">Reference proteome</keyword>
<protein>
    <submittedName>
        <fullName evidence="2">Uncharacterized protein</fullName>
    </submittedName>
</protein>
<dbReference type="PANTHER" id="PTHR33321">
    <property type="match status" value="1"/>
</dbReference>
<evidence type="ECO:0000313" key="2">
    <source>
        <dbReference type="EMBL" id="KIW62507.1"/>
    </source>
</evidence>
<dbReference type="Proteomes" id="UP000054266">
    <property type="component" value="Unassembled WGS sequence"/>
</dbReference>
<proteinExistence type="predicted"/>
<name>A0A0D2DJL2_9EURO</name>
<accession>A0A0D2DJL2</accession>
<organism evidence="2 3">
    <name type="scientific">Phialophora macrospora</name>
    <dbReference type="NCBI Taxonomy" id="1851006"/>
    <lineage>
        <taxon>Eukaryota</taxon>
        <taxon>Fungi</taxon>
        <taxon>Dikarya</taxon>
        <taxon>Ascomycota</taxon>
        <taxon>Pezizomycotina</taxon>
        <taxon>Eurotiomycetes</taxon>
        <taxon>Chaetothyriomycetidae</taxon>
        <taxon>Chaetothyriales</taxon>
        <taxon>Herpotrichiellaceae</taxon>
        <taxon>Phialophora</taxon>
    </lineage>
</organism>
<dbReference type="InterPro" id="IPR007541">
    <property type="entry name" value="Uncharacterised_BSP"/>
</dbReference>
<dbReference type="EMBL" id="KN846963">
    <property type="protein sequence ID" value="KIW62507.1"/>
    <property type="molecule type" value="Genomic_DNA"/>
</dbReference>
<dbReference type="PANTHER" id="PTHR33321:SF12">
    <property type="entry name" value="PLANT BASIC SECRETORY PROTEIN (BSP) FAMILY PROTEIN"/>
    <property type="match status" value="1"/>
</dbReference>
<feature type="compositionally biased region" description="Basic and acidic residues" evidence="1">
    <location>
        <begin position="255"/>
        <end position="274"/>
    </location>
</feature>
<dbReference type="AlphaFoldDB" id="A0A0D2DJL2"/>
<gene>
    <name evidence="2" type="ORF">PV04_10676</name>
</gene>
<evidence type="ECO:0000256" key="1">
    <source>
        <dbReference type="SAM" id="MobiDB-lite"/>
    </source>
</evidence>
<evidence type="ECO:0000313" key="3">
    <source>
        <dbReference type="Proteomes" id="UP000054266"/>
    </source>
</evidence>
<reference evidence="2 3" key="1">
    <citation type="submission" date="2015-01" db="EMBL/GenBank/DDBJ databases">
        <title>The Genome Sequence of Capronia semiimmersa CBS27337.</title>
        <authorList>
            <consortium name="The Broad Institute Genomics Platform"/>
            <person name="Cuomo C."/>
            <person name="de Hoog S."/>
            <person name="Gorbushina A."/>
            <person name="Stielow B."/>
            <person name="Teixiera M."/>
            <person name="Abouelleil A."/>
            <person name="Chapman S.B."/>
            <person name="Priest M."/>
            <person name="Young S.K."/>
            <person name="Wortman J."/>
            <person name="Nusbaum C."/>
            <person name="Birren B."/>
        </authorList>
    </citation>
    <scope>NUCLEOTIDE SEQUENCE [LARGE SCALE GENOMIC DNA]</scope>
    <source>
        <strain evidence="2 3">CBS 27337</strain>
    </source>
</reference>
<dbReference type="HOGENOM" id="CLU_062644_0_1_1"/>
<feature type="region of interest" description="Disordered" evidence="1">
    <location>
        <begin position="230"/>
        <end position="274"/>
    </location>
</feature>